<reference evidence="3 4" key="1">
    <citation type="submission" date="2019-10" db="EMBL/GenBank/DDBJ databases">
        <authorList>
            <person name="Palmer J.M."/>
        </authorList>
    </citation>
    <scope>NUCLEOTIDE SEQUENCE [LARGE SCALE GENOMIC DNA]</scope>
    <source>
        <strain evidence="3 4">TWF694</strain>
    </source>
</reference>
<dbReference type="PANTHER" id="PTHR14187:SF82">
    <property type="entry name" value="FAMILY CHAPERONE, PUTATIVE (AFU_ORTHOLOGUE AFUA_7G08575)-RELATED"/>
    <property type="match status" value="1"/>
</dbReference>
<dbReference type="Gene3D" id="3.30.420.40">
    <property type="match status" value="2"/>
</dbReference>
<sequence length="600" mass="66633">MAKRIVIGLDFGTTYSGVAYCDEKGAHEGTGGVQLITKWPGMAGQMATNEKVPSRIAYGPPPAQEILWGNQIRHNTKAAVHACMKLKLDEKMKGSDQFRLLLAFLTRGMADVDIDDILDKPSGPPDYPGKDPVDMVADYLSKVRETAWEVLENQYGKVFFASMRKDLIVTVPAVWSERAKDLTLKAVGRAKFEADKISLVTEPEAAAIYTLKGIREGPNRDEIKLGDVFVLCDAGGGTVDLISYKITQIEPALRVEEAAIGSGDKCGATYVDKEFLAWLEKWIGSEAYGKIPVEKTRYGSQLMVGFETSKFCFSGTEDEMDIRLPKEAGIDEDEDLNIEDRTLTLNADQMKQAFDPCVNRTLELIDGQVASLMKNGAGKPKMVFVVGGFGRNPYLYSQIQDYCNKRGIETRQPMFPWSAVARGAVCRGLEPGAGGLVSVRLARKFYGTSAAEPFMLGIHDPEDMFVDEVTGGRYARGQMTWLCEKGDRLSEDKPRVMSIEVSRHFEPNEERQVGAVLVGCTDDVAPRRFADPKAYVICRVRADFSDIPLTQLPKSRSATTGKEYYEMDFKLQATFANSEIHWKLIYKGREYGSTTVSYEE</sequence>
<proteinExistence type="predicted"/>
<dbReference type="EMBL" id="JAVHJO010000001">
    <property type="protein sequence ID" value="KAK6544698.1"/>
    <property type="molecule type" value="Genomic_DNA"/>
</dbReference>
<accession>A0AAV9XY08</accession>
<keyword evidence="1" id="KW-0547">Nucleotide-binding</keyword>
<evidence type="ECO:0000256" key="2">
    <source>
        <dbReference type="ARBA" id="ARBA00022840"/>
    </source>
</evidence>
<dbReference type="PANTHER" id="PTHR14187">
    <property type="entry name" value="ALPHA KINASE/ELONGATION FACTOR 2 KINASE"/>
    <property type="match status" value="1"/>
</dbReference>
<evidence type="ECO:0000256" key="1">
    <source>
        <dbReference type="ARBA" id="ARBA00022741"/>
    </source>
</evidence>
<protein>
    <recommendedName>
        <fullName evidence="5">Actin-like ATPase domain-containing protein</fullName>
    </recommendedName>
</protein>
<evidence type="ECO:0000313" key="3">
    <source>
        <dbReference type="EMBL" id="KAK6544698.1"/>
    </source>
</evidence>
<dbReference type="AlphaFoldDB" id="A0AAV9XY08"/>
<comment type="caution">
    <text evidence="3">The sequence shown here is derived from an EMBL/GenBank/DDBJ whole genome shotgun (WGS) entry which is preliminary data.</text>
</comment>
<dbReference type="GO" id="GO:0140662">
    <property type="term" value="F:ATP-dependent protein folding chaperone"/>
    <property type="evidence" value="ECO:0007669"/>
    <property type="project" value="InterPro"/>
</dbReference>
<keyword evidence="2" id="KW-0067">ATP-binding</keyword>
<dbReference type="CDD" id="cd10170">
    <property type="entry name" value="ASKHA_NBD_HSP70"/>
    <property type="match status" value="1"/>
</dbReference>
<dbReference type="SUPFAM" id="SSF53067">
    <property type="entry name" value="Actin-like ATPase domain"/>
    <property type="match status" value="2"/>
</dbReference>
<keyword evidence="4" id="KW-1185">Reference proteome</keyword>
<evidence type="ECO:0008006" key="5">
    <source>
        <dbReference type="Google" id="ProtNLM"/>
    </source>
</evidence>
<gene>
    <name evidence="3" type="ORF">TWF694_001384</name>
</gene>
<dbReference type="InterPro" id="IPR043129">
    <property type="entry name" value="ATPase_NBD"/>
</dbReference>
<dbReference type="GO" id="GO:0005524">
    <property type="term" value="F:ATP binding"/>
    <property type="evidence" value="ECO:0007669"/>
    <property type="project" value="UniProtKB-KW"/>
</dbReference>
<evidence type="ECO:0000313" key="4">
    <source>
        <dbReference type="Proteomes" id="UP001365542"/>
    </source>
</evidence>
<dbReference type="Gene3D" id="3.90.640.10">
    <property type="entry name" value="Actin, Chain A, domain 4"/>
    <property type="match status" value="1"/>
</dbReference>
<organism evidence="3 4">
    <name type="scientific">Orbilia ellipsospora</name>
    <dbReference type="NCBI Taxonomy" id="2528407"/>
    <lineage>
        <taxon>Eukaryota</taxon>
        <taxon>Fungi</taxon>
        <taxon>Dikarya</taxon>
        <taxon>Ascomycota</taxon>
        <taxon>Pezizomycotina</taxon>
        <taxon>Orbiliomycetes</taxon>
        <taxon>Orbiliales</taxon>
        <taxon>Orbiliaceae</taxon>
        <taxon>Orbilia</taxon>
    </lineage>
</organism>
<dbReference type="Pfam" id="PF00012">
    <property type="entry name" value="HSP70"/>
    <property type="match status" value="1"/>
</dbReference>
<dbReference type="Proteomes" id="UP001365542">
    <property type="component" value="Unassembled WGS sequence"/>
</dbReference>
<dbReference type="InterPro" id="IPR013126">
    <property type="entry name" value="Hsp_70_fam"/>
</dbReference>
<name>A0AAV9XY08_9PEZI</name>